<accession>A0AAN9BI65</accession>
<evidence type="ECO:0000256" key="1">
    <source>
        <dbReference type="SAM" id="MobiDB-lite"/>
    </source>
</evidence>
<dbReference type="EMBL" id="JBAMIC010000007">
    <property type="protein sequence ID" value="KAK7105621.1"/>
    <property type="molecule type" value="Genomic_DNA"/>
</dbReference>
<dbReference type="EMBL" id="JBAMIC010003204">
    <property type="protein sequence ID" value="KAK7089035.1"/>
    <property type="molecule type" value="Genomic_DNA"/>
</dbReference>
<evidence type="ECO:0000313" key="4">
    <source>
        <dbReference type="Proteomes" id="UP001374579"/>
    </source>
</evidence>
<comment type="caution">
    <text evidence="3">The sequence shown here is derived from an EMBL/GenBank/DDBJ whole genome shotgun (WGS) entry which is preliminary data.</text>
</comment>
<sequence>MASNSFRHAMGEKNDTGNVYFPHYTYGHRMVMASLFRRPEHEPTGQTVECEQDGSDADAESPCEEDEGPQPPIQTKKGE</sequence>
<proteinExistence type="predicted"/>
<reference evidence="3 4" key="1">
    <citation type="submission" date="2024-02" db="EMBL/GenBank/DDBJ databases">
        <title>Chromosome-scale genome assembly of the rough periwinkle Littorina saxatilis.</title>
        <authorList>
            <person name="De Jode A."/>
            <person name="Faria R."/>
            <person name="Formenti G."/>
            <person name="Sims Y."/>
            <person name="Smith T.P."/>
            <person name="Tracey A."/>
            <person name="Wood J.M.D."/>
            <person name="Zagrodzka Z.B."/>
            <person name="Johannesson K."/>
            <person name="Butlin R.K."/>
            <person name="Leder E.H."/>
        </authorList>
    </citation>
    <scope>NUCLEOTIDE SEQUENCE [LARGE SCALE GENOMIC DNA]</scope>
    <source>
        <strain evidence="3">Snail1</strain>
        <tissue evidence="3">Muscle</tissue>
    </source>
</reference>
<protein>
    <submittedName>
        <fullName evidence="3">Uncharacterized protein</fullName>
    </submittedName>
</protein>
<evidence type="ECO:0000313" key="3">
    <source>
        <dbReference type="EMBL" id="KAK7105621.1"/>
    </source>
</evidence>
<feature type="compositionally biased region" description="Acidic residues" evidence="1">
    <location>
        <begin position="50"/>
        <end position="68"/>
    </location>
</feature>
<feature type="region of interest" description="Disordered" evidence="1">
    <location>
        <begin position="38"/>
        <end position="79"/>
    </location>
</feature>
<gene>
    <name evidence="3" type="ORF">V1264_016980</name>
    <name evidence="2" type="ORF">V1264_024256</name>
</gene>
<name>A0AAN9BI65_9CAEN</name>
<dbReference type="AlphaFoldDB" id="A0AAN9BI65"/>
<dbReference type="Proteomes" id="UP001374579">
    <property type="component" value="Unassembled WGS sequence"/>
</dbReference>
<organism evidence="3 4">
    <name type="scientific">Littorina saxatilis</name>
    <dbReference type="NCBI Taxonomy" id="31220"/>
    <lineage>
        <taxon>Eukaryota</taxon>
        <taxon>Metazoa</taxon>
        <taxon>Spiralia</taxon>
        <taxon>Lophotrochozoa</taxon>
        <taxon>Mollusca</taxon>
        <taxon>Gastropoda</taxon>
        <taxon>Caenogastropoda</taxon>
        <taxon>Littorinimorpha</taxon>
        <taxon>Littorinoidea</taxon>
        <taxon>Littorinidae</taxon>
        <taxon>Littorina</taxon>
    </lineage>
</organism>
<evidence type="ECO:0000313" key="2">
    <source>
        <dbReference type="EMBL" id="KAK7089035.1"/>
    </source>
</evidence>
<keyword evidence="4" id="KW-1185">Reference proteome</keyword>